<keyword evidence="7" id="KW-1185">Reference proteome</keyword>
<dbReference type="InterPro" id="IPR036388">
    <property type="entry name" value="WH-like_DNA-bd_sf"/>
</dbReference>
<dbReference type="Gene3D" id="3.40.190.10">
    <property type="entry name" value="Periplasmic binding protein-like II"/>
    <property type="match status" value="2"/>
</dbReference>
<evidence type="ECO:0000256" key="3">
    <source>
        <dbReference type="ARBA" id="ARBA00023125"/>
    </source>
</evidence>
<accession>A0A4Y7XCM0</accession>
<evidence type="ECO:0000256" key="4">
    <source>
        <dbReference type="ARBA" id="ARBA00023163"/>
    </source>
</evidence>
<dbReference type="GO" id="GO:0003677">
    <property type="term" value="F:DNA binding"/>
    <property type="evidence" value="ECO:0007669"/>
    <property type="project" value="UniProtKB-KW"/>
</dbReference>
<dbReference type="GO" id="GO:0003700">
    <property type="term" value="F:DNA-binding transcription factor activity"/>
    <property type="evidence" value="ECO:0007669"/>
    <property type="project" value="InterPro"/>
</dbReference>
<gene>
    <name evidence="6" type="ORF">E2B99_09495</name>
</gene>
<reference evidence="6 7" key="1">
    <citation type="submission" date="2019-03" db="EMBL/GenBank/DDBJ databases">
        <title>Alkanindiges illinoisensis: a potential pathogenic isolated from ascites of a gastric cancer patient with abdominal metastasis.</title>
        <authorList>
            <person name="Hu X."/>
            <person name="Yang B."/>
            <person name="Yan X."/>
            <person name="Lin L."/>
            <person name="Zhao H."/>
            <person name="Zhou F."/>
            <person name="Su B."/>
            <person name="Chen J."/>
            <person name="Rui Y."/>
            <person name="Wang Q."/>
            <person name="Zheng L."/>
        </authorList>
    </citation>
    <scope>NUCLEOTIDE SEQUENCE [LARGE SCALE GENOMIC DNA]</scope>
    <source>
        <strain evidence="6 7">NFYY 23406</strain>
    </source>
</reference>
<dbReference type="RefSeq" id="WP_134244737.1">
    <property type="nucleotide sequence ID" value="NZ_SNTY01000036.1"/>
</dbReference>
<dbReference type="Proteomes" id="UP000297834">
    <property type="component" value="Unassembled WGS sequence"/>
</dbReference>
<evidence type="ECO:0000313" key="6">
    <source>
        <dbReference type="EMBL" id="TEU25587.1"/>
    </source>
</evidence>
<name>A0A4Y7XCM0_9GAMM</name>
<keyword evidence="2" id="KW-0805">Transcription regulation</keyword>
<keyword evidence="4" id="KW-0804">Transcription</keyword>
<dbReference type="PROSITE" id="PS50931">
    <property type="entry name" value="HTH_LYSR"/>
    <property type="match status" value="1"/>
</dbReference>
<dbReference type="FunFam" id="1.10.10.10:FF:000001">
    <property type="entry name" value="LysR family transcriptional regulator"/>
    <property type="match status" value="1"/>
</dbReference>
<comment type="similarity">
    <text evidence="1">Belongs to the LysR transcriptional regulatory family.</text>
</comment>
<dbReference type="PRINTS" id="PR00039">
    <property type="entry name" value="HTHLYSR"/>
</dbReference>
<protein>
    <submittedName>
        <fullName evidence="6">LysR family transcriptional regulator</fullName>
    </submittedName>
</protein>
<sequence>MTTTTLRSLRHFVVVAEELHFGRAAARLHMTQPPLSQSIQALEQELGIALFNRTNRSVSLTPVGALWLPHVRHVLDQTEALPQVAQRLARGEIGTLHLSFVSSTVYGLLPELVSRFSMAFPDVEITLKEATSNLQVQSLLNHEIDIGLVIAPTHRDFPPNLDYHPISSEPLIIALPQTWLNEKNKIGDSDTINLRDMAHLPLILFPRESSPALHDLITGYYAQLGIEPLLGQQAIQMQTMIGLISAGMGFALVPDSMRTLQRTGVVYKSLYGDAPMMETGLVLHTHHAPPSARNLLQLAIQIRERNPNFL</sequence>
<keyword evidence="3" id="KW-0238">DNA-binding</keyword>
<dbReference type="AlphaFoldDB" id="A0A4Y7XCM0"/>
<dbReference type="SUPFAM" id="SSF53850">
    <property type="entry name" value="Periplasmic binding protein-like II"/>
    <property type="match status" value="1"/>
</dbReference>
<dbReference type="InterPro" id="IPR036390">
    <property type="entry name" value="WH_DNA-bd_sf"/>
</dbReference>
<dbReference type="Pfam" id="PF03466">
    <property type="entry name" value="LysR_substrate"/>
    <property type="match status" value="1"/>
</dbReference>
<dbReference type="EMBL" id="SNTY01000036">
    <property type="protein sequence ID" value="TEU25587.1"/>
    <property type="molecule type" value="Genomic_DNA"/>
</dbReference>
<evidence type="ECO:0000259" key="5">
    <source>
        <dbReference type="PROSITE" id="PS50931"/>
    </source>
</evidence>
<dbReference type="InterPro" id="IPR000847">
    <property type="entry name" value="LysR_HTH_N"/>
</dbReference>
<comment type="caution">
    <text evidence="6">The sequence shown here is derived from an EMBL/GenBank/DDBJ whole genome shotgun (WGS) entry which is preliminary data.</text>
</comment>
<proteinExistence type="inferred from homology"/>
<dbReference type="PANTHER" id="PTHR30346">
    <property type="entry name" value="TRANSCRIPTIONAL DUAL REGULATOR HCAR-RELATED"/>
    <property type="match status" value="1"/>
</dbReference>
<dbReference type="GO" id="GO:0032993">
    <property type="term" value="C:protein-DNA complex"/>
    <property type="evidence" value="ECO:0007669"/>
    <property type="project" value="TreeGrafter"/>
</dbReference>
<organism evidence="6 7">
    <name type="scientific">Alkanindiges illinoisensis</name>
    <dbReference type="NCBI Taxonomy" id="197183"/>
    <lineage>
        <taxon>Bacteria</taxon>
        <taxon>Pseudomonadati</taxon>
        <taxon>Pseudomonadota</taxon>
        <taxon>Gammaproteobacteria</taxon>
        <taxon>Moraxellales</taxon>
        <taxon>Moraxellaceae</taxon>
        <taxon>Alkanindiges</taxon>
    </lineage>
</organism>
<feature type="domain" description="HTH lysR-type" evidence="5">
    <location>
        <begin position="4"/>
        <end position="61"/>
    </location>
</feature>
<evidence type="ECO:0000313" key="7">
    <source>
        <dbReference type="Proteomes" id="UP000297834"/>
    </source>
</evidence>
<evidence type="ECO:0000256" key="2">
    <source>
        <dbReference type="ARBA" id="ARBA00023015"/>
    </source>
</evidence>
<dbReference type="STRING" id="1120977.GCA_000619845_02159"/>
<dbReference type="OrthoDB" id="5289754at2"/>
<dbReference type="Gene3D" id="1.10.10.10">
    <property type="entry name" value="Winged helix-like DNA-binding domain superfamily/Winged helix DNA-binding domain"/>
    <property type="match status" value="1"/>
</dbReference>
<dbReference type="PANTHER" id="PTHR30346:SF0">
    <property type="entry name" value="HCA OPERON TRANSCRIPTIONAL ACTIVATOR HCAR"/>
    <property type="match status" value="1"/>
</dbReference>
<dbReference type="SUPFAM" id="SSF46785">
    <property type="entry name" value="Winged helix' DNA-binding domain"/>
    <property type="match status" value="1"/>
</dbReference>
<evidence type="ECO:0000256" key="1">
    <source>
        <dbReference type="ARBA" id="ARBA00009437"/>
    </source>
</evidence>
<dbReference type="InterPro" id="IPR005119">
    <property type="entry name" value="LysR_subst-bd"/>
</dbReference>
<dbReference type="Pfam" id="PF00126">
    <property type="entry name" value="HTH_1"/>
    <property type="match status" value="1"/>
</dbReference>